<dbReference type="SUPFAM" id="SSF48452">
    <property type="entry name" value="TPR-like"/>
    <property type="match status" value="1"/>
</dbReference>
<keyword evidence="3" id="KW-1185">Reference proteome</keyword>
<dbReference type="AlphaFoldDB" id="A0A3D9NBV0"/>
<dbReference type="Proteomes" id="UP000256919">
    <property type="component" value="Unassembled WGS sequence"/>
</dbReference>
<name>A0A3D9NBV0_9FLAO</name>
<evidence type="ECO:0000256" key="1">
    <source>
        <dbReference type="SAM" id="MobiDB-lite"/>
    </source>
</evidence>
<dbReference type="EMBL" id="QREI01000001">
    <property type="protein sequence ID" value="REE27929.1"/>
    <property type="molecule type" value="Genomic_DNA"/>
</dbReference>
<gene>
    <name evidence="2" type="ORF">DFQ09_101770</name>
</gene>
<organism evidence="2 3">
    <name type="scientific">Winogradskyella pacifica</name>
    <dbReference type="NCBI Taxonomy" id="664642"/>
    <lineage>
        <taxon>Bacteria</taxon>
        <taxon>Pseudomonadati</taxon>
        <taxon>Bacteroidota</taxon>
        <taxon>Flavobacteriia</taxon>
        <taxon>Flavobacteriales</taxon>
        <taxon>Flavobacteriaceae</taxon>
        <taxon>Winogradskyella</taxon>
    </lineage>
</organism>
<reference evidence="2 3" key="1">
    <citation type="submission" date="2018-07" db="EMBL/GenBank/DDBJ databases">
        <title>Genomic Encyclopedia of Type Strains, Phase III (KMG-III): the genomes of soil and plant-associated and newly described type strains.</title>
        <authorList>
            <person name="Whitman W."/>
        </authorList>
    </citation>
    <scope>NUCLEOTIDE SEQUENCE [LARGE SCALE GENOMIC DNA]</scope>
    <source>
        <strain evidence="2 3">CECT 7948</strain>
    </source>
</reference>
<protein>
    <submittedName>
        <fullName evidence="2">Uncharacterized protein</fullName>
    </submittedName>
</protein>
<sequence>MKTMDTNLLNNYVLKAIDAYPYELEETVENLNYALSYESNNAYALYLMGRLQAEQFGDYEKAKQYYAEALASKLDFHKVYAHYILVLIWNEDYDEAQKLIDFALTVKGVYKSEIQLFQGCVFECLQKYKKALKALKLAKRLGYNNSYISFIDSEMKRIKNKMKPKKTIKTKGKKKKKNKNKK</sequence>
<comment type="caution">
    <text evidence="2">The sequence shown here is derived from an EMBL/GenBank/DDBJ whole genome shotgun (WGS) entry which is preliminary data.</text>
</comment>
<accession>A0A3D9NBV0</accession>
<dbReference type="Gene3D" id="1.25.40.10">
    <property type="entry name" value="Tetratricopeptide repeat domain"/>
    <property type="match status" value="1"/>
</dbReference>
<evidence type="ECO:0000313" key="3">
    <source>
        <dbReference type="Proteomes" id="UP000256919"/>
    </source>
</evidence>
<evidence type="ECO:0000313" key="2">
    <source>
        <dbReference type="EMBL" id="REE27929.1"/>
    </source>
</evidence>
<dbReference type="InterPro" id="IPR011990">
    <property type="entry name" value="TPR-like_helical_dom_sf"/>
</dbReference>
<feature type="region of interest" description="Disordered" evidence="1">
    <location>
        <begin position="161"/>
        <end position="182"/>
    </location>
</feature>
<dbReference type="RefSeq" id="WP_245940300.1">
    <property type="nucleotide sequence ID" value="NZ_QREI01000001.1"/>
</dbReference>
<proteinExistence type="predicted"/>